<name>A0AAN9QT97_PHACN</name>
<accession>A0AAN9QT97</accession>
<reference evidence="1 2" key="1">
    <citation type="submission" date="2024-01" db="EMBL/GenBank/DDBJ databases">
        <title>The genomes of 5 underutilized Papilionoideae crops provide insights into root nodulation and disease resistanc.</title>
        <authorList>
            <person name="Jiang F."/>
        </authorList>
    </citation>
    <scope>NUCLEOTIDE SEQUENCE [LARGE SCALE GENOMIC DNA]</scope>
    <source>
        <strain evidence="1">JINMINGXINNONG_FW02</strain>
        <tissue evidence="1">Leaves</tissue>
    </source>
</reference>
<comment type="caution">
    <text evidence="1">The sequence shown here is derived from an EMBL/GenBank/DDBJ whole genome shotgun (WGS) entry which is preliminary data.</text>
</comment>
<keyword evidence="2" id="KW-1185">Reference proteome</keyword>
<dbReference type="AlphaFoldDB" id="A0AAN9QT97"/>
<dbReference type="Proteomes" id="UP001374584">
    <property type="component" value="Unassembled WGS sequence"/>
</dbReference>
<protein>
    <submittedName>
        <fullName evidence="1">Uncharacterized protein</fullName>
    </submittedName>
</protein>
<evidence type="ECO:0000313" key="1">
    <source>
        <dbReference type="EMBL" id="KAK7346864.1"/>
    </source>
</evidence>
<gene>
    <name evidence="1" type="ORF">VNO80_21387</name>
</gene>
<sequence length="82" mass="9086">MAWGWGCGGLLPNDERFILFQIYPPIHHRDPLVLAKPTHGASKLLVTDESQCLVESEISGDEMGVCGFTATTPFKRKHDGYV</sequence>
<organism evidence="1 2">
    <name type="scientific">Phaseolus coccineus</name>
    <name type="common">Scarlet runner bean</name>
    <name type="synonym">Phaseolus multiflorus</name>
    <dbReference type="NCBI Taxonomy" id="3886"/>
    <lineage>
        <taxon>Eukaryota</taxon>
        <taxon>Viridiplantae</taxon>
        <taxon>Streptophyta</taxon>
        <taxon>Embryophyta</taxon>
        <taxon>Tracheophyta</taxon>
        <taxon>Spermatophyta</taxon>
        <taxon>Magnoliopsida</taxon>
        <taxon>eudicotyledons</taxon>
        <taxon>Gunneridae</taxon>
        <taxon>Pentapetalae</taxon>
        <taxon>rosids</taxon>
        <taxon>fabids</taxon>
        <taxon>Fabales</taxon>
        <taxon>Fabaceae</taxon>
        <taxon>Papilionoideae</taxon>
        <taxon>50 kb inversion clade</taxon>
        <taxon>NPAAA clade</taxon>
        <taxon>indigoferoid/millettioid clade</taxon>
        <taxon>Phaseoleae</taxon>
        <taxon>Phaseolus</taxon>
    </lineage>
</organism>
<dbReference type="EMBL" id="JAYMYR010000008">
    <property type="protein sequence ID" value="KAK7346864.1"/>
    <property type="molecule type" value="Genomic_DNA"/>
</dbReference>
<proteinExistence type="predicted"/>
<evidence type="ECO:0000313" key="2">
    <source>
        <dbReference type="Proteomes" id="UP001374584"/>
    </source>
</evidence>